<proteinExistence type="predicted"/>
<dbReference type="RefSeq" id="WP_341410020.1">
    <property type="nucleotide sequence ID" value="NZ_JBBUTH010000004.1"/>
</dbReference>
<name>A0ABU9CEP3_9BURK</name>
<accession>A0ABU9CEP3</accession>
<dbReference type="Pfam" id="PF11927">
    <property type="entry name" value="HODM_asu-like"/>
    <property type="match status" value="1"/>
</dbReference>
<reference evidence="1 2" key="1">
    <citation type="submission" date="2024-04" db="EMBL/GenBank/DDBJ databases">
        <title>Novel species of the genus Ideonella isolated from streams.</title>
        <authorList>
            <person name="Lu H."/>
        </authorList>
    </citation>
    <scope>NUCLEOTIDE SEQUENCE [LARGE SCALE GENOMIC DNA]</scope>
    <source>
        <strain evidence="1 2">DXS22W</strain>
    </source>
</reference>
<dbReference type="EMBL" id="JBBUTH010000004">
    <property type="protein sequence ID" value="MEK8050338.1"/>
    <property type="molecule type" value="Genomic_DNA"/>
</dbReference>
<sequence>MSDTLGFDFDFAVQAPFRMQPGLRRLAPGTPQLTPAALPHRGVSRHLREKLAVLWAFADDALCAVPGFDARPALNALAAHAAAEHPAAWQVDGARWRCAGLGWGLDADDEPVGDADSGWPEIGPFLRQIARPWRRAALLSLAFCEDFAIVDAAGPAPGTIPWLAVALPSVWAPAEKVGRPFAEIHAPVADNRLITGAAESLVKLVTGPDRWERFVWTITPHPRLHAHPRRYPPERSAPALLADASGATLAAQSWWRTERQSFIPVPGTQQAVFCIGVDVQPLGRALADPARAQRVHAALASMSDAVLAYRGLTDARAPLLAWLQAQASGATPAT</sequence>
<comment type="caution">
    <text evidence="1">The sequence shown here is derived from an EMBL/GenBank/DDBJ whole genome shotgun (WGS) entry which is preliminary data.</text>
</comment>
<protein>
    <submittedName>
        <fullName evidence="1">Heme-dependent oxidative N-demethylase subunit alpha family protein</fullName>
    </submittedName>
</protein>
<organism evidence="1 2">
    <name type="scientific">Pseudaquabacterium inlustre</name>
    <dbReference type="NCBI Taxonomy" id="2984192"/>
    <lineage>
        <taxon>Bacteria</taxon>
        <taxon>Pseudomonadati</taxon>
        <taxon>Pseudomonadota</taxon>
        <taxon>Betaproteobacteria</taxon>
        <taxon>Burkholderiales</taxon>
        <taxon>Sphaerotilaceae</taxon>
        <taxon>Pseudaquabacterium</taxon>
    </lineage>
</organism>
<evidence type="ECO:0000313" key="1">
    <source>
        <dbReference type="EMBL" id="MEK8050338.1"/>
    </source>
</evidence>
<evidence type="ECO:0000313" key="2">
    <source>
        <dbReference type="Proteomes" id="UP001365405"/>
    </source>
</evidence>
<dbReference type="Proteomes" id="UP001365405">
    <property type="component" value="Unassembled WGS sequence"/>
</dbReference>
<keyword evidence="2" id="KW-1185">Reference proteome</keyword>
<gene>
    <name evidence="1" type="ORF">AACH10_08805</name>
</gene>
<dbReference type="InterPro" id="IPR021848">
    <property type="entry name" value="HODM_asu-like"/>
</dbReference>